<reference evidence="2 3" key="1">
    <citation type="journal article" date="2021" name="Elife">
        <title>Chloroplast acquisition without the gene transfer in kleptoplastic sea slugs, Plakobranchus ocellatus.</title>
        <authorList>
            <person name="Maeda T."/>
            <person name="Takahashi S."/>
            <person name="Yoshida T."/>
            <person name="Shimamura S."/>
            <person name="Takaki Y."/>
            <person name="Nagai Y."/>
            <person name="Toyoda A."/>
            <person name="Suzuki Y."/>
            <person name="Arimoto A."/>
            <person name="Ishii H."/>
            <person name="Satoh N."/>
            <person name="Nishiyama T."/>
            <person name="Hasebe M."/>
            <person name="Maruyama T."/>
            <person name="Minagawa J."/>
            <person name="Obokata J."/>
            <person name="Shigenobu S."/>
        </authorList>
    </citation>
    <scope>NUCLEOTIDE SEQUENCE [LARGE SCALE GENOMIC DNA]</scope>
</reference>
<evidence type="ECO:0000256" key="1">
    <source>
        <dbReference type="SAM" id="MobiDB-lite"/>
    </source>
</evidence>
<feature type="compositionally biased region" description="Polar residues" evidence="1">
    <location>
        <begin position="16"/>
        <end position="25"/>
    </location>
</feature>
<feature type="region of interest" description="Disordered" evidence="1">
    <location>
        <begin position="16"/>
        <end position="58"/>
    </location>
</feature>
<protein>
    <submittedName>
        <fullName evidence="2">Uncharacterized protein</fullName>
    </submittedName>
</protein>
<name>A0AAV4DIJ6_9GAST</name>
<accession>A0AAV4DIJ6</accession>
<sequence>MLELWLRASTVAVSSGSIKLSQTPEISEDSRHQRLAAGGGGGNEPYAEETPQGSGLKQPVASIRDFGHVDFCPLLKTKHWLIKKICVSAKS</sequence>
<dbReference type="Proteomes" id="UP000735302">
    <property type="component" value="Unassembled WGS sequence"/>
</dbReference>
<keyword evidence="3" id="KW-1185">Reference proteome</keyword>
<dbReference type="AlphaFoldDB" id="A0AAV4DIJ6"/>
<evidence type="ECO:0000313" key="2">
    <source>
        <dbReference type="EMBL" id="GFO43830.1"/>
    </source>
</evidence>
<organism evidence="2 3">
    <name type="scientific">Plakobranchus ocellatus</name>
    <dbReference type="NCBI Taxonomy" id="259542"/>
    <lineage>
        <taxon>Eukaryota</taxon>
        <taxon>Metazoa</taxon>
        <taxon>Spiralia</taxon>
        <taxon>Lophotrochozoa</taxon>
        <taxon>Mollusca</taxon>
        <taxon>Gastropoda</taxon>
        <taxon>Heterobranchia</taxon>
        <taxon>Euthyneura</taxon>
        <taxon>Panpulmonata</taxon>
        <taxon>Sacoglossa</taxon>
        <taxon>Placobranchoidea</taxon>
        <taxon>Plakobranchidae</taxon>
        <taxon>Plakobranchus</taxon>
    </lineage>
</organism>
<gene>
    <name evidence="2" type="ORF">PoB_007033500</name>
</gene>
<dbReference type="EMBL" id="BLXT01007928">
    <property type="protein sequence ID" value="GFO43830.1"/>
    <property type="molecule type" value="Genomic_DNA"/>
</dbReference>
<comment type="caution">
    <text evidence="2">The sequence shown here is derived from an EMBL/GenBank/DDBJ whole genome shotgun (WGS) entry which is preliminary data.</text>
</comment>
<evidence type="ECO:0000313" key="3">
    <source>
        <dbReference type="Proteomes" id="UP000735302"/>
    </source>
</evidence>
<proteinExistence type="predicted"/>